<feature type="compositionally biased region" description="Basic and acidic residues" evidence="1">
    <location>
        <begin position="1"/>
        <end position="14"/>
    </location>
</feature>
<name>B4VZA0_9CYAN</name>
<evidence type="ECO:0000313" key="2">
    <source>
        <dbReference type="EMBL" id="EDX72759.1"/>
    </source>
</evidence>
<organism evidence="2 3">
    <name type="scientific">Coleofasciculus chthonoplastes PCC 7420</name>
    <dbReference type="NCBI Taxonomy" id="118168"/>
    <lineage>
        <taxon>Bacteria</taxon>
        <taxon>Bacillati</taxon>
        <taxon>Cyanobacteriota</taxon>
        <taxon>Cyanophyceae</taxon>
        <taxon>Coleofasciculales</taxon>
        <taxon>Coleofasciculaceae</taxon>
        <taxon>Coleofasciculus</taxon>
    </lineage>
</organism>
<sequence>MWRDRIQKTAESTHTRGYRSKNRISLGERLILRCHPHKKPGF</sequence>
<proteinExistence type="predicted"/>
<accession>B4VZA0</accession>
<evidence type="ECO:0000313" key="3">
    <source>
        <dbReference type="Proteomes" id="UP000003835"/>
    </source>
</evidence>
<dbReference type="EMBL" id="DS989862">
    <property type="protein sequence ID" value="EDX72759.1"/>
    <property type="molecule type" value="Genomic_DNA"/>
</dbReference>
<reference evidence="2 3" key="1">
    <citation type="submission" date="2008-07" db="EMBL/GenBank/DDBJ databases">
        <authorList>
            <person name="Tandeau de Marsac N."/>
            <person name="Ferriera S."/>
            <person name="Johnson J."/>
            <person name="Kravitz S."/>
            <person name="Beeson K."/>
            <person name="Sutton G."/>
            <person name="Rogers Y.-H."/>
            <person name="Friedman R."/>
            <person name="Frazier M."/>
            <person name="Venter J.C."/>
        </authorList>
    </citation>
    <scope>NUCLEOTIDE SEQUENCE [LARGE SCALE GENOMIC DNA]</scope>
    <source>
        <strain evidence="2 3">PCC 7420</strain>
    </source>
</reference>
<evidence type="ECO:0000256" key="1">
    <source>
        <dbReference type="SAM" id="MobiDB-lite"/>
    </source>
</evidence>
<dbReference type="Proteomes" id="UP000003835">
    <property type="component" value="Unassembled WGS sequence"/>
</dbReference>
<gene>
    <name evidence="2" type="ORF">MC7420_5032</name>
</gene>
<keyword evidence="3" id="KW-1185">Reference proteome</keyword>
<dbReference type="HOGENOM" id="CLU_3249937_0_0_3"/>
<protein>
    <submittedName>
        <fullName evidence="2">Uncharacterized protein</fullName>
    </submittedName>
</protein>
<dbReference type="STRING" id="118168.MC7420_5032"/>
<feature type="region of interest" description="Disordered" evidence="1">
    <location>
        <begin position="1"/>
        <end position="21"/>
    </location>
</feature>
<dbReference type="AlphaFoldDB" id="B4VZA0"/>